<evidence type="ECO:0000256" key="2">
    <source>
        <dbReference type="ARBA" id="ARBA00022801"/>
    </source>
</evidence>
<keyword evidence="3" id="KW-0904">Protein phosphatase</keyword>
<dbReference type="InterPro" id="IPR000340">
    <property type="entry name" value="Dual-sp_phosphatase_cat-dom"/>
</dbReference>
<dbReference type="PANTHER" id="PTHR45848:SF5">
    <property type="entry name" value="PROTEIN-TYROSINE-PHOSPHATASE"/>
    <property type="match status" value="1"/>
</dbReference>
<organism evidence="7">
    <name type="scientific">Selaginella moellendorffii</name>
    <name type="common">Spikemoss</name>
    <dbReference type="NCBI Taxonomy" id="88036"/>
    <lineage>
        <taxon>Eukaryota</taxon>
        <taxon>Viridiplantae</taxon>
        <taxon>Streptophyta</taxon>
        <taxon>Embryophyta</taxon>
        <taxon>Tracheophyta</taxon>
        <taxon>Lycopodiopsida</taxon>
        <taxon>Selaginellales</taxon>
        <taxon>Selaginellaceae</taxon>
        <taxon>Selaginella</taxon>
    </lineage>
</organism>
<dbReference type="InterPro" id="IPR029021">
    <property type="entry name" value="Prot-tyrosine_phosphatase-like"/>
</dbReference>
<name>D8R9F9_SELML</name>
<dbReference type="InterPro" id="IPR020422">
    <property type="entry name" value="TYR_PHOSPHATASE_DUAL_dom"/>
</dbReference>
<dbReference type="PROSITE" id="PS50056">
    <property type="entry name" value="TYR_PHOSPHATASE_2"/>
    <property type="match status" value="1"/>
</dbReference>
<dbReference type="STRING" id="88036.D8R9F9"/>
<dbReference type="KEGG" id="smo:SELMODRAFT_408631"/>
<dbReference type="GO" id="GO:0004721">
    <property type="term" value="F:phosphoprotein phosphatase activity"/>
    <property type="evidence" value="ECO:0007669"/>
    <property type="project" value="UniProtKB-KW"/>
</dbReference>
<dbReference type="AlphaFoldDB" id="D8R9F9"/>
<dbReference type="InterPro" id="IPR000387">
    <property type="entry name" value="Tyr_Pase_dom"/>
</dbReference>
<dbReference type="PANTHER" id="PTHR45848">
    <property type="entry name" value="DUAL SPECIFICITY PROTEIN PHOSPHATASE 12 FAMILY MEMBER"/>
    <property type="match status" value="1"/>
</dbReference>
<gene>
    <name evidence="6" type="ORF">SELMODRAFT_408631</name>
</gene>
<evidence type="ECO:0000259" key="4">
    <source>
        <dbReference type="PROSITE" id="PS50054"/>
    </source>
</evidence>
<dbReference type="PROSITE" id="PS00383">
    <property type="entry name" value="TYR_PHOSPHATASE_1"/>
    <property type="match status" value="1"/>
</dbReference>
<feature type="domain" description="Tyrosine specific protein phosphatases" evidence="5">
    <location>
        <begin position="78"/>
        <end position="135"/>
    </location>
</feature>
<sequence length="210" mass="23802">MKEISEGLFLGNIDDAVSRLVGRHSHSSKISHVLSVANIHLSDKAIETRSQITRKERKQMAKRDLVRKEVPLVDSETQNILERLEECLDFIEHGRQHGGVLVHCLQGISRSASIVTAYLMRSERLSVKDALASLRLHNEMICPNPGFMHQLELFYEMKFTVDKDSPFYSRWSDIDFSKIPQAPELSHCIPESKSSKSEEALVDGLNGLFT</sequence>
<evidence type="ECO:0000313" key="6">
    <source>
        <dbReference type="EMBL" id="EFJ30884.1"/>
    </source>
</evidence>
<reference evidence="6 7" key="1">
    <citation type="journal article" date="2011" name="Science">
        <title>The Selaginella genome identifies genetic changes associated with the evolution of vascular plants.</title>
        <authorList>
            <person name="Banks J.A."/>
            <person name="Nishiyama T."/>
            <person name="Hasebe M."/>
            <person name="Bowman J.L."/>
            <person name="Gribskov M."/>
            <person name="dePamphilis C."/>
            <person name="Albert V.A."/>
            <person name="Aono N."/>
            <person name="Aoyama T."/>
            <person name="Ambrose B.A."/>
            <person name="Ashton N.W."/>
            <person name="Axtell M.J."/>
            <person name="Barker E."/>
            <person name="Barker M.S."/>
            <person name="Bennetzen J.L."/>
            <person name="Bonawitz N.D."/>
            <person name="Chapple C."/>
            <person name="Cheng C."/>
            <person name="Correa L.G."/>
            <person name="Dacre M."/>
            <person name="DeBarry J."/>
            <person name="Dreyer I."/>
            <person name="Elias M."/>
            <person name="Engstrom E.M."/>
            <person name="Estelle M."/>
            <person name="Feng L."/>
            <person name="Finet C."/>
            <person name="Floyd S.K."/>
            <person name="Frommer W.B."/>
            <person name="Fujita T."/>
            <person name="Gramzow L."/>
            <person name="Gutensohn M."/>
            <person name="Harholt J."/>
            <person name="Hattori M."/>
            <person name="Heyl A."/>
            <person name="Hirai T."/>
            <person name="Hiwatashi Y."/>
            <person name="Ishikawa M."/>
            <person name="Iwata M."/>
            <person name="Karol K.G."/>
            <person name="Koehler B."/>
            <person name="Kolukisaoglu U."/>
            <person name="Kubo M."/>
            <person name="Kurata T."/>
            <person name="Lalonde S."/>
            <person name="Li K."/>
            <person name="Li Y."/>
            <person name="Litt A."/>
            <person name="Lyons E."/>
            <person name="Manning G."/>
            <person name="Maruyama T."/>
            <person name="Michael T.P."/>
            <person name="Mikami K."/>
            <person name="Miyazaki S."/>
            <person name="Morinaga S."/>
            <person name="Murata T."/>
            <person name="Mueller-Roeber B."/>
            <person name="Nelson D.R."/>
            <person name="Obara M."/>
            <person name="Oguri Y."/>
            <person name="Olmstead R.G."/>
            <person name="Onodera N."/>
            <person name="Petersen B.L."/>
            <person name="Pils B."/>
            <person name="Prigge M."/>
            <person name="Rensing S.A."/>
            <person name="Riano-Pachon D.M."/>
            <person name="Roberts A.W."/>
            <person name="Sato Y."/>
            <person name="Scheller H.V."/>
            <person name="Schulz B."/>
            <person name="Schulz C."/>
            <person name="Shakirov E.V."/>
            <person name="Shibagaki N."/>
            <person name="Shinohara N."/>
            <person name="Shippen D.E."/>
            <person name="Soerensen I."/>
            <person name="Sotooka R."/>
            <person name="Sugimoto N."/>
            <person name="Sugita M."/>
            <person name="Sumikawa N."/>
            <person name="Tanurdzic M."/>
            <person name="Theissen G."/>
            <person name="Ulvskov P."/>
            <person name="Wakazuki S."/>
            <person name="Weng J.K."/>
            <person name="Willats W.W."/>
            <person name="Wipf D."/>
            <person name="Wolf P.G."/>
            <person name="Yang L."/>
            <person name="Zimmer A.D."/>
            <person name="Zhu Q."/>
            <person name="Mitros T."/>
            <person name="Hellsten U."/>
            <person name="Loque D."/>
            <person name="Otillar R."/>
            <person name="Salamov A."/>
            <person name="Schmutz J."/>
            <person name="Shapiro H."/>
            <person name="Lindquist E."/>
            <person name="Lucas S."/>
            <person name="Rokhsar D."/>
            <person name="Grigoriev I.V."/>
        </authorList>
    </citation>
    <scope>NUCLEOTIDE SEQUENCE [LARGE SCALE GENOMIC DNA]</scope>
</reference>
<dbReference type="Proteomes" id="UP000001514">
    <property type="component" value="Unassembled WGS sequence"/>
</dbReference>
<dbReference type="eggNOG" id="KOG1716">
    <property type="taxonomic scope" value="Eukaryota"/>
</dbReference>
<dbReference type="InterPro" id="IPR016130">
    <property type="entry name" value="Tyr_Pase_AS"/>
</dbReference>
<dbReference type="SMART" id="SM00195">
    <property type="entry name" value="DSPc"/>
    <property type="match status" value="1"/>
</dbReference>
<evidence type="ECO:0000313" key="7">
    <source>
        <dbReference type="Proteomes" id="UP000001514"/>
    </source>
</evidence>
<dbReference type="Gramene" id="EFJ30884">
    <property type="protein sequence ID" value="EFJ30884"/>
    <property type="gene ID" value="SELMODRAFT_408631"/>
</dbReference>
<proteinExistence type="inferred from homology"/>
<dbReference type="HOGENOM" id="CLU_027074_11_7_1"/>
<comment type="similarity">
    <text evidence="1">Belongs to the protein-tyrosine phosphatase family. Non-receptor class dual specificity subfamily.</text>
</comment>
<dbReference type="OrthoDB" id="2017893at2759"/>
<evidence type="ECO:0008006" key="8">
    <source>
        <dbReference type="Google" id="ProtNLM"/>
    </source>
</evidence>
<evidence type="ECO:0000256" key="1">
    <source>
        <dbReference type="ARBA" id="ARBA00008601"/>
    </source>
</evidence>
<dbReference type="Gene3D" id="3.90.190.10">
    <property type="entry name" value="Protein tyrosine phosphatase superfamily"/>
    <property type="match status" value="1"/>
</dbReference>
<dbReference type="Pfam" id="PF00782">
    <property type="entry name" value="DSPc"/>
    <property type="match status" value="1"/>
</dbReference>
<feature type="domain" description="Tyrosine-protein phosphatase" evidence="4">
    <location>
        <begin position="1"/>
        <end position="160"/>
    </location>
</feature>
<keyword evidence="2" id="KW-0378">Hydrolase</keyword>
<dbReference type="SUPFAM" id="SSF52799">
    <property type="entry name" value="(Phosphotyrosine protein) phosphatases II"/>
    <property type="match status" value="1"/>
</dbReference>
<accession>D8R9F9</accession>
<dbReference type="InParanoid" id="D8R9F9"/>
<evidence type="ECO:0000256" key="3">
    <source>
        <dbReference type="ARBA" id="ARBA00022912"/>
    </source>
</evidence>
<keyword evidence="7" id="KW-1185">Reference proteome</keyword>
<dbReference type="EMBL" id="GL377574">
    <property type="protein sequence ID" value="EFJ30884.1"/>
    <property type="molecule type" value="Genomic_DNA"/>
</dbReference>
<dbReference type="PROSITE" id="PS50054">
    <property type="entry name" value="TYR_PHOSPHATASE_DUAL"/>
    <property type="match status" value="1"/>
</dbReference>
<evidence type="ECO:0000259" key="5">
    <source>
        <dbReference type="PROSITE" id="PS50056"/>
    </source>
</evidence>
<dbReference type="CDD" id="cd14520">
    <property type="entry name" value="DSP_DUSP12"/>
    <property type="match status" value="1"/>
</dbReference>
<protein>
    <recommendedName>
        <fullName evidence="8">Protein-tyrosine-phosphatase</fullName>
    </recommendedName>
</protein>